<feature type="transmembrane region" description="Helical" evidence="1">
    <location>
        <begin position="23"/>
        <end position="45"/>
    </location>
</feature>
<dbReference type="RefSeq" id="WP_166278342.1">
    <property type="nucleotide sequence ID" value="NZ_JTHE03000121.1"/>
</dbReference>
<evidence type="ECO:0000256" key="1">
    <source>
        <dbReference type="SAM" id="Phobius"/>
    </source>
</evidence>
<feature type="transmembrane region" description="Helical" evidence="1">
    <location>
        <begin position="159"/>
        <end position="179"/>
    </location>
</feature>
<reference evidence="2 3" key="1">
    <citation type="journal article" date="2015" name="Genome Announc.">
        <title>Draft Genome Sequence of Filamentous Marine Cyanobacterium Lyngbya confervoides Strain BDU141951.</title>
        <authorList>
            <person name="Chandrababunaidu M.M."/>
            <person name="Sen D."/>
            <person name="Tripathy S."/>
        </authorList>
    </citation>
    <scope>NUCLEOTIDE SEQUENCE [LARGE SCALE GENOMIC DNA]</scope>
    <source>
        <strain evidence="2 3">BDU141951</strain>
    </source>
</reference>
<accession>A0ABD4T9A6</accession>
<feature type="transmembrane region" description="Helical" evidence="1">
    <location>
        <begin position="234"/>
        <end position="255"/>
    </location>
</feature>
<name>A0ABD4T9A6_9CYAN</name>
<comment type="caution">
    <text evidence="2">The sequence shown here is derived from an EMBL/GenBank/DDBJ whole genome shotgun (WGS) entry which is preliminary data.</text>
</comment>
<feature type="transmembrane region" description="Helical" evidence="1">
    <location>
        <begin position="117"/>
        <end position="139"/>
    </location>
</feature>
<feature type="transmembrane region" description="Helical" evidence="1">
    <location>
        <begin position="186"/>
        <end position="214"/>
    </location>
</feature>
<keyword evidence="1" id="KW-1133">Transmembrane helix</keyword>
<sequence>MKIIVANILAIYRRELSSYFKSPLAYIIAGVFWFLLGSLLVTIILRVSEQVANIEIQRQLSAANESIDAPNWILQYFFSTTASIVLGILPLLTMNLYTEERKRGTLELLATSPITNWSVAVGKLGAVLSLFIALLLPIMGLELVALSASDPAMSFGVFWLGHLGLVLMAAAILALGLFISSLTDNAIVAAVITYALVLLLFLIDSFATNIPGVLGEMLTHLSLLKHFTTLTQGILSGGSIALFLSYILLGIFLTAQSVDLFRFQQ</sequence>
<evidence type="ECO:0000313" key="3">
    <source>
        <dbReference type="Proteomes" id="UP000031561"/>
    </source>
</evidence>
<dbReference type="AlphaFoldDB" id="A0ABD4T9A6"/>
<keyword evidence="1" id="KW-0812">Transmembrane</keyword>
<organism evidence="2 3">
    <name type="scientific">Lyngbya confervoides BDU141951</name>
    <dbReference type="NCBI Taxonomy" id="1574623"/>
    <lineage>
        <taxon>Bacteria</taxon>
        <taxon>Bacillati</taxon>
        <taxon>Cyanobacteriota</taxon>
        <taxon>Cyanophyceae</taxon>
        <taxon>Oscillatoriophycideae</taxon>
        <taxon>Oscillatoriales</taxon>
        <taxon>Microcoleaceae</taxon>
        <taxon>Lyngbya</taxon>
    </lineage>
</organism>
<dbReference type="GO" id="GO:0005886">
    <property type="term" value="C:plasma membrane"/>
    <property type="evidence" value="ECO:0007669"/>
    <property type="project" value="UniProtKB-SubCell"/>
</dbReference>
<dbReference type="Pfam" id="PF12679">
    <property type="entry name" value="ABC2_membrane_2"/>
    <property type="match status" value="1"/>
</dbReference>
<keyword evidence="1" id="KW-0472">Membrane</keyword>
<dbReference type="PANTHER" id="PTHR43471">
    <property type="entry name" value="ABC TRANSPORTER PERMEASE"/>
    <property type="match status" value="1"/>
</dbReference>
<dbReference type="Proteomes" id="UP000031561">
    <property type="component" value="Unassembled WGS sequence"/>
</dbReference>
<gene>
    <name evidence="2" type="ORF">QQ91_0021355</name>
</gene>
<keyword evidence="3" id="KW-1185">Reference proteome</keyword>
<proteinExistence type="predicted"/>
<feature type="transmembrane region" description="Helical" evidence="1">
    <location>
        <begin position="73"/>
        <end position="97"/>
    </location>
</feature>
<evidence type="ECO:0000313" key="2">
    <source>
        <dbReference type="EMBL" id="MCM1985368.1"/>
    </source>
</evidence>
<dbReference type="EMBL" id="JTHE03000121">
    <property type="protein sequence ID" value="MCM1985368.1"/>
    <property type="molecule type" value="Genomic_DNA"/>
</dbReference>
<protein>
    <submittedName>
        <fullName evidence="2">ABC transporter permease</fullName>
    </submittedName>
</protein>